<keyword evidence="2" id="KW-0325">Glycoprotein</keyword>
<gene>
    <name evidence="5" type="ORF">SLS63_007864</name>
</gene>
<dbReference type="PIRSF" id="PIRSF000137">
    <property type="entry name" value="Alcohol_oxidase"/>
    <property type="match status" value="1"/>
</dbReference>
<feature type="domain" description="Glucose-methanol-choline oxidoreductase N-terminal" evidence="4">
    <location>
        <begin position="290"/>
        <end position="304"/>
    </location>
</feature>
<dbReference type="Gene3D" id="3.30.560.10">
    <property type="entry name" value="Glucose Oxidase, domain 3"/>
    <property type="match status" value="1"/>
</dbReference>
<dbReference type="InterPro" id="IPR000172">
    <property type="entry name" value="GMC_OxRdtase_N"/>
</dbReference>
<dbReference type="InterPro" id="IPR036188">
    <property type="entry name" value="FAD/NAD-bd_sf"/>
</dbReference>
<evidence type="ECO:0000259" key="4">
    <source>
        <dbReference type="PROSITE" id="PS00624"/>
    </source>
</evidence>
<dbReference type="SUPFAM" id="SSF54373">
    <property type="entry name" value="FAD-linked reductases, C-terminal domain"/>
    <property type="match status" value="1"/>
</dbReference>
<accession>A0ABR1P428</accession>
<dbReference type="EMBL" id="JAKNSF020000046">
    <property type="protein sequence ID" value="KAK7725872.1"/>
    <property type="molecule type" value="Genomic_DNA"/>
</dbReference>
<comment type="caution">
    <text evidence="5">The sequence shown here is derived from an EMBL/GenBank/DDBJ whole genome shotgun (WGS) entry which is preliminary data.</text>
</comment>
<comment type="similarity">
    <text evidence="1">Belongs to the GMC oxidoreductase family.</text>
</comment>
<dbReference type="PANTHER" id="PTHR11552:SF138">
    <property type="entry name" value="DEHYDROGENASE PKFF-RELATED"/>
    <property type="match status" value="1"/>
</dbReference>
<feature type="chain" id="PRO_5045633446" description="Glucose-methanol-choline oxidoreductase N-terminal domain-containing protein" evidence="3">
    <location>
        <begin position="23"/>
        <end position="574"/>
    </location>
</feature>
<dbReference type="PANTHER" id="PTHR11552">
    <property type="entry name" value="GLUCOSE-METHANOL-CHOLINE GMC OXIDOREDUCTASE"/>
    <property type="match status" value="1"/>
</dbReference>
<protein>
    <recommendedName>
        <fullName evidence="4">Glucose-methanol-choline oxidoreductase N-terminal domain-containing protein</fullName>
    </recommendedName>
</protein>
<reference evidence="5 6" key="1">
    <citation type="submission" date="2024-02" db="EMBL/GenBank/DDBJ databases">
        <title>De novo assembly and annotation of 12 fungi associated with fruit tree decline syndrome in Ontario, Canada.</title>
        <authorList>
            <person name="Sulman M."/>
            <person name="Ellouze W."/>
            <person name="Ilyukhin E."/>
        </authorList>
    </citation>
    <scope>NUCLEOTIDE SEQUENCE [LARGE SCALE GENOMIC DNA]</scope>
    <source>
        <strain evidence="5 6">M169</strain>
    </source>
</reference>
<dbReference type="Gene3D" id="3.50.50.60">
    <property type="entry name" value="FAD/NAD(P)-binding domain"/>
    <property type="match status" value="1"/>
</dbReference>
<dbReference type="InterPro" id="IPR007867">
    <property type="entry name" value="GMC_OxRtase_C"/>
</dbReference>
<evidence type="ECO:0000313" key="5">
    <source>
        <dbReference type="EMBL" id="KAK7725872.1"/>
    </source>
</evidence>
<keyword evidence="6" id="KW-1185">Reference proteome</keyword>
<dbReference type="Proteomes" id="UP001430848">
    <property type="component" value="Unassembled WGS sequence"/>
</dbReference>
<evidence type="ECO:0000256" key="1">
    <source>
        <dbReference type="ARBA" id="ARBA00010790"/>
    </source>
</evidence>
<dbReference type="InterPro" id="IPR012132">
    <property type="entry name" value="GMC_OxRdtase"/>
</dbReference>
<evidence type="ECO:0000256" key="2">
    <source>
        <dbReference type="ARBA" id="ARBA00023180"/>
    </source>
</evidence>
<dbReference type="Pfam" id="PF00732">
    <property type="entry name" value="GMC_oxred_N"/>
    <property type="match status" value="1"/>
</dbReference>
<dbReference type="Pfam" id="PF05199">
    <property type="entry name" value="GMC_oxred_C"/>
    <property type="match status" value="1"/>
</dbReference>
<name>A0ABR1P428_DIAER</name>
<proteinExistence type="inferred from homology"/>
<feature type="signal peptide" evidence="3">
    <location>
        <begin position="1"/>
        <end position="22"/>
    </location>
</feature>
<evidence type="ECO:0000256" key="3">
    <source>
        <dbReference type="SAM" id="SignalP"/>
    </source>
</evidence>
<evidence type="ECO:0000313" key="6">
    <source>
        <dbReference type="Proteomes" id="UP001430848"/>
    </source>
</evidence>
<dbReference type="SUPFAM" id="SSF51905">
    <property type="entry name" value="FAD/NAD(P)-binding domain"/>
    <property type="match status" value="1"/>
</dbReference>
<organism evidence="5 6">
    <name type="scientific">Diaporthe eres</name>
    <name type="common">Phomopsis oblonga</name>
    <dbReference type="NCBI Taxonomy" id="83184"/>
    <lineage>
        <taxon>Eukaryota</taxon>
        <taxon>Fungi</taxon>
        <taxon>Dikarya</taxon>
        <taxon>Ascomycota</taxon>
        <taxon>Pezizomycotina</taxon>
        <taxon>Sordariomycetes</taxon>
        <taxon>Sordariomycetidae</taxon>
        <taxon>Diaporthales</taxon>
        <taxon>Diaporthaceae</taxon>
        <taxon>Diaporthe</taxon>
        <taxon>Diaporthe eres species complex</taxon>
    </lineage>
</organism>
<keyword evidence="3" id="KW-0732">Signal</keyword>
<dbReference type="PROSITE" id="PS00624">
    <property type="entry name" value="GMC_OXRED_2"/>
    <property type="match status" value="1"/>
</dbReference>
<sequence length="574" mass="61102">MRVNLLQLGWAVAAIHCQYASARSIRNQTFDYVIVGGGPAGLVLANRLTEDTSVTAVLIEAGGYANNVIGNISDVPGLDFNYLITPPPPEIAELEWGFNTTPQYPGKESGELLTQIVLQILNGSTTDYIRAKASYTYSNFSRYYRKSMNFETGRIGDRYANATPTFDLSTLGNGGPLGVSFPAFAQSWSTWVARGLEAVGIRPRGALTDGTLSGATFQINTIDGTTGLRASAESAYLRPAQQRSNLVVLNGTLAEKVLFDRHKSAKGVVVTTGSTTYQISAAKEVIISAGAFQSPQLLMVSGVGPADVLDQHDIAVVADLPGVGQGMNDHVMFGITYQADLVTETTTTQGDSFTLATEEFTTNRAGPLTNPGGDFVALEKLPAAYTANMSSAAQDALASFPEDWPDVEFLVLPAFTGNQNTPNAASPGLPATIPGANYGTLLGVLQVPQSRGNVTISSASMSDPPLINPAWLTDSRDREVMVAVFRRAREILGTDEMKPILIGEEFYPGPQVQTDEEIIDYISTSIGVLYHASATCPMGKADDPKAVVDSTGKVFGTKNHSLAEKIADDIKNGH</sequence>